<name>A0A2J7QW64_9NEOP</name>
<evidence type="ECO:0000256" key="2">
    <source>
        <dbReference type="ARBA" id="ARBA00005907"/>
    </source>
</evidence>
<dbReference type="PANTHER" id="PTHR12687:SF4">
    <property type="entry name" value="NUCLEOLAR COMPLEX PROTEIN 2 HOMOLOG"/>
    <property type="match status" value="1"/>
</dbReference>
<dbReference type="GO" id="GO:0003714">
    <property type="term" value="F:transcription corepressor activity"/>
    <property type="evidence" value="ECO:0007669"/>
    <property type="project" value="TreeGrafter"/>
</dbReference>
<dbReference type="Pfam" id="PF03715">
    <property type="entry name" value="Noc2"/>
    <property type="match status" value="1"/>
</dbReference>
<sequence length="782" mass="89398">MRVKPKGRRAKKVGSITNGRGKGNTKKVDLSTLSVDDFMNSTFDESGDSEIDNDDNSPDDVTRAMNEDHQEEDLAAEDERFFSEDEHEEISEDHTMGSDANKASDDENVGNSDGAEDSDGSNVFDWYTHKKSLEKLRDTDPEFYKYLEQNDRKLLQFNVSDSEDEAEEEQEDQIHKPVPDLEVASDESDFEADDKPKDEHVVTLKMVKDLEEKLHNSSSIDATRCAVKMFHSALQRVTSPQEEDTEPAEFVVEGSPVFNAVVQLCVLEIQAAFKRCLNLSSTVKEHIQLTKCKKWRKMKPLLSLYLTDLVKFLANVSSSHILAVLLKHLHQLAMFMPYFTKLRRPLLKRLVSLWGSGEETVRVLAFLCLLKITTRQQKALLEPVLKMMYLTYVRNCKFVAPSTLPAVRFMRQSLTEMFALDEAASYRHVFLYVRQLAIHLRTAITLCKKENIQAVYNWQFVQSLHLWTEVLGMTAHRPHLQPLLYPLVQIIIGTIKLVPTAQYYPLRFHCAQMLIQLSKQTGTFIPVLPFILEVLSGYNFNKPHKKVSMKPQDFTCILRLSKSQLQENGFKDAVIEKVYQQLLEYLASEAHTICFPDTVVAASIQLKKFVKECKSANYSRKLKQILEKIEENARVIELERSKVSFSLSDRKAIDAWETNLKLNGTPLAIFYESWNKVNLQQMAKRATNNDKLGEYNIPTLKKHEKKRTNPQDDDGPVELFPSSDESDEDVGLTLSSPPKKKKRGTRGRKGRGKVQKMSVEDTENVPSGEEDIVQDLQLSDFK</sequence>
<feature type="compositionally biased region" description="Basic residues" evidence="4">
    <location>
        <begin position="738"/>
        <end position="754"/>
    </location>
</feature>
<dbReference type="GO" id="GO:0000122">
    <property type="term" value="P:negative regulation of transcription by RNA polymerase II"/>
    <property type="evidence" value="ECO:0007669"/>
    <property type="project" value="TreeGrafter"/>
</dbReference>
<feature type="compositionally biased region" description="Polar residues" evidence="4">
    <location>
        <begin position="31"/>
        <end position="44"/>
    </location>
</feature>
<dbReference type="InterPro" id="IPR016024">
    <property type="entry name" value="ARM-type_fold"/>
</dbReference>
<keyword evidence="6" id="KW-1185">Reference proteome</keyword>
<feature type="compositionally biased region" description="Acidic residues" evidence="4">
    <location>
        <begin position="760"/>
        <end position="773"/>
    </location>
</feature>
<dbReference type="AlphaFoldDB" id="A0A2J7QW64"/>
<dbReference type="OrthoDB" id="10266662at2759"/>
<dbReference type="GO" id="GO:0042273">
    <property type="term" value="P:ribosomal large subunit biogenesis"/>
    <property type="evidence" value="ECO:0007669"/>
    <property type="project" value="TreeGrafter"/>
</dbReference>
<organism evidence="5 6">
    <name type="scientific">Cryptotermes secundus</name>
    <dbReference type="NCBI Taxonomy" id="105785"/>
    <lineage>
        <taxon>Eukaryota</taxon>
        <taxon>Metazoa</taxon>
        <taxon>Ecdysozoa</taxon>
        <taxon>Arthropoda</taxon>
        <taxon>Hexapoda</taxon>
        <taxon>Insecta</taxon>
        <taxon>Pterygota</taxon>
        <taxon>Neoptera</taxon>
        <taxon>Polyneoptera</taxon>
        <taxon>Dictyoptera</taxon>
        <taxon>Blattodea</taxon>
        <taxon>Blattoidea</taxon>
        <taxon>Termitoidae</taxon>
        <taxon>Kalotermitidae</taxon>
        <taxon>Cryptotermitinae</taxon>
        <taxon>Cryptotermes</taxon>
    </lineage>
</organism>
<evidence type="ECO:0000256" key="4">
    <source>
        <dbReference type="SAM" id="MobiDB-lite"/>
    </source>
</evidence>
<evidence type="ECO:0000256" key="1">
    <source>
        <dbReference type="ARBA" id="ARBA00004123"/>
    </source>
</evidence>
<dbReference type="Proteomes" id="UP000235965">
    <property type="component" value="Unassembled WGS sequence"/>
</dbReference>
<feature type="region of interest" description="Disordered" evidence="4">
    <location>
        <begin position="1"/>
        <end position="123"/>
    </location>
</feature>
<dbReference type="GO" id="GO:0005654">
    <property type="term" value="C:nucleoplasm"/>
    <property type="evidence" value="ECO:0007669"/>
    <property type="project" value="TreeGrafter"/>
</dbReference>
<comment type="caution">
    <text evidence="5">The sequence shown here is derived from an EMBL/GenBank/DDBJ whole genome shotgun (WGS) entry which is preliminary data.</text>
</comment>
<proteinExistence type="inferred from homology"/>
<comment type="similarity">
    <text evidence="2">Belongs to the NOC2 family.</text>
</comment>
<dbReference type="InterPro" id="IPR005343">
    <property type="entry name" value="Noc2"/>
</dbReference>
<dbReference type="InParanoid" id="A0A2J7QW64"/>
<dbReference type="SUPFAM" id="SSF48371">
    <property type="entry name" value="ARM repeat"/>
    <property type="match status" value="1"/>
</dbReference>
<dbReference type="GO" id="GO:0030690">
    <property type="term" value="C:Noc1p-Noc2p complex"/>
    <property type="evidence" value="ECO:0007669"/>
    <property type="project" value="TreeGrafter"/>
</dbReference>
<evidence type="ECO:0000256" key="3">
    <source>
        <dbReference type="ARBA" id="ARBA00023242"/>
    </source>
</evidence>
<gene>
    <name evidence="5" type="ORF">B7P43_G04491</name>
</gene>
<reference evidence="5 6" key="1">
    <citation type="submission" date="2017-12" db="EMBL/GenBank/DDBJ databases">
        <title>Hemimetabolous genomes reveal molecular basis of termite eusociality.</title>
        <authorList>
            <person name="Harrison M.C."/>
            <person name="Jongepier E."/>
            <person name="Robertson H.M."/>
            <person name="Arning N."/>
            <person name="Bitard-Feildel T."/>
            <person name="Chao H."/>
            <person name="Childers C.P."/>
            <person name="Dinh H."/>
            <person name="Doddapaneni H."/>
            <person name="Dugan S."/>
            <person name="Gowin J."/>
            <person name="Greiner C."/>
            <person name="Han Y."/>
            <person name="Hu H."/>
            <person name="Hughes D.S.T."/>
            <person name="Huylmans A.-K."/>
            <person name="Kemena C."/>
            <person name="Kremer L.P.M."/>
            <person name="Lee S.L."/>
            <person name="Lopez-Ezquerra A."/>
            <person name="Mallet L."/>
            <person name="Monroy-Kuhn J.M."/>
            <person name="Moser A."/>
            <person name="Murali S.C."/>
            <person name="Muzny D.M."/>
            <person name="Otani S."/>
            <person name="Piulachs M.-D."/>
            <person name="Poelchau M."/>
            <person name="Qu J."/>
            <person name="Schaub F."/>
            <person name="Wada-Katsumata A."/>
            <person name="Worley K.C."/>
            <person name="Xie Q."/>
            <person name="Ylla G."/>
            <person name="Poulsen M."/>
            <person name="Gibbs R.A."/>
            <person name="Schal C."/>
            <person name="Richards S."/>
            <person name="Belles X."/>
            <person name="Korb J."/>
            <person name="Bornberg-Bauer E."/>
        </authorList>
    </citation>
    <scope>NUCLEOTIDE SEQUENCE [LARGE SCALE GENOMIC DNA]</scope>
    <source>
        <tissue evidence="5">Whole body</tissue>
    </source>
</reference>
<dbReference type="GO" id="GO:0005730">
    <property type="term" value="C:nucleolus"/>
    <property type="evidence" value="ECO:0007669"/>
    <property type="project" value="TreeGrafter"/>
</dbReference>
<dbReference type="GO" id="GO:0030691">
    <property type="term" value="C:Noc2p-Noc3p complex"/>
    <property type="evidence" value="ECO:0007669"/>
    <property type="project" value="TreeGrafter"/>
</dbReference>
<protein>
    <submittedName>
        <fullName evidence="5">Uncharacterized protein</fullName>
    </submittedName>
</protein>
<dbReference type="STRING" id="105785.A0A2J7QW64"/>
<feature type="compositionally biased region" description="Basic residues" evidence="4">
    <location>
        <begin position="1"/>
        <end position="12"/>
    </location>
</feature>
<dbReference type="FunCoup" id="A0A2J7QW64">
    <property type="interactions" value="1308"/>
</dbReference>
<accession>A0A2J7QW64</accession>
<evidence type="ECO:0000313" key="5">
    <source>
        <dbReference type="EMBL" id="PNF32812.1"/>
    </source>
</evidence>
<dbReference type="GO" id="GO:0042393">
    <property type="term" value="F:histone binding"/>
    <property type="evidence" value="ECO:0007669"/>
    <property type="project" value="TreeGrafter"/>
</dbReference>
<evidence type="ECO:0000313" key="6">
    <source>
        <dbReference type="Proteomes" id="UP000235965"/>
    </source>
</evidence>
<feature type="region of interest" description="Disordered" evidence="4">
    <location>
        <begin position="693"/>
        <end position="782"/>
    </location>
</feature>
<dbReference type="EMBL" id="NEVH01009768">
    <property type="protein sequence ID" value="PNF32812.1"/>
    <property type="molecule type" value="Genomic_DNA"/>
</dbReference>
<feature type="compositionally biased region" description="Acidic residues" evidence="4">
    <location>
        <begin position="45"/>
        <end position="58"/>
    </location>
</feature>
<dbReference type="PANTHER" id="PTHR12687">
    <property type="entry name" value="NUCLEOLAR COMPLEX 2 AND RAD4-RELATED"/>
    <property type="match status" value="1"/>
</dbReference>
<comment type="subcellular location">
    <subcellularLocation>
        <location evidence="1">Nucleus</location>
    </subcellularLocation>
</comment>
<keyword evidence="3" id="KW-0539">Nucleus</keyword>